<feature type="non-terminal residue" evidence="1">
    <location>
        <position position="39"/>
    </location>
</feature>
<feature type="non-terminal residue" evidence="1">
    <location>
        <position position="1"/>
    </location>
</feature>
<sequence>WREKRHFKVTLHREGSFTLQKNTSDINETDFREHNISVF</sequence>
<reference evidence="1" key="1">
    <citation type="submission" date="2016-05" db="EMBL/GenBank/DDBJ databases">
        <authorList>
            <person name="Lavstsen T."/>
            <person name="Jespersen J.S."/>
        </authorList>
    </citation>
    <scope>NUCLEOTIDE SEQUENCE</scope>
    <source>
        <tissue evidence="1">Brain</tissue>
    </source>
</reference>
<gene>
    <name evidence="1" type="primary">Nfu_g_1_003935</name>
</gene>
<dbReference type="EMBL" id="HAED01002302">
    <property type="protein sequence ID" value="SBQ88147.1"/>
    <property type="molecule type" value="Transcribed_RNA"/>
</dbReference>
<organism evidence="1">
    <name type="scientific">Nothobranchius kuhntae</name>
    <name type="common">Beira killifish</name>
    <dbReference type="NCBI Taxonomy" id="321403"/>
    <lineage>
        <taxon>Eukaryota</taxon>
        <taxon>Metazoa</taxon>
        <taxon>Chordata</taxon>
        <taxon>Craniata</taxon>
        <taxon>Vertebrata</taxon>
        <taxon>Euteleostomi</taxon>
        <taxon>Actinopterygii</taxon>
        <taxon>Neopterygii</taxon>
        <taxon>Teleostei</taxon>
        <taxon>Neoteleostei</taxon>
        <taxon>Acanthomorphata</taxon>
        <taxon>Ovalentaria</taxon>
        <taxon>Atherinomorphae</taxon>
        <taxon>Cyprinodontiformes</taxon>
        <taxon>Nothobranchiidae</taxon>
        <taxon>Nothobranchius</taxon>
    </lineage>
</organism>
<protein>
    <submittedName>
        <fullName evidence="1">Uncharacterized protein</fullName>
    </submittedName>
</protein>
<reference evidence="1" key="2">
    <citation type="submission" date="2016-06" db="EMBL/GenBank/DDBJ databases">
        <title>The genome of a short-lived fish provides insights into sex chromosome evolution and the genetic control of aging.</title>
        <authorList>
            <person name="Reichwald K."/>
            <person name="Felder M."/>
            <person name="Petzold A."/>
            <person name="Koch P."/>
            <person name="Groth M."/>
            <person name="Platzer M."/>
        </authorList>
    </citation>
    <scope>NUCLEOTIDE SEQUENCE</scope>
    <source>
        <tissue evidence="1">Brain</tissue>
    </source>
</reference>
<dbReference type="AlphaFoldDB" id="A0A1A8HVL4"/>
<name>A0A1A8HVL4_NOTKU</name>
<accession>A0A1A8HVL4</accession>
<evidence type="ECO:0000313" key="1">
    <source>
        <dbReference type="EMBL" id="SBQ88147.1"/>
    </source>
</evidence>
<proteinExistence type="predicted"/>